<organism evidence="12 13">
    <name type="scientific">Labrys wisconsinensis</name>
    <dbReference type="NCBI Taxonomy" id="425677"/>
    <lineage>
        <taxon>Bacteria</taxon>
        <taxon>Pseudomonadati</taxon>
        <taxon>Pseudomonadota</taxon>
        <taxon>Alphaproteobacteria</taxon>
        <taxon>Hyphomicrobiales</taxon>
        <taxon>Xanthobacteraceae</taxon>
        <taxon>Labrys</taxon>
    </lineage>
</organism>
<evidence type="ECO:0000256" key="2">
    <source>
        <dbReference type="ARBA" id="ARBA00022448"/>
    </source>
</evidence>
<keyword evidence="13" id="KW-1185">Reference proteome</keyword>
<keyword evidence="4" id="KW-0997">Cell inner membrane</keyword>
<dbReference type="PANTHER" id="PTHR32196:SF32">
    <property type="entry name" value="XYLOSE TRANSPORT SYSTEM PERMEASE PROTEIN XYLH"/>
    <property type="match status" value="1"/>
</dbReference>
<dbReference type="EMBL" id="JAUSVX010000009">
    <property type="protein sequence ID" value="MDQ0471523.1"/>
    <property type="molecule type" value="Genomic_DNA"/>
</dbReference>
<sequence>MLASLKRVDPGRYVIYLGFLAIFAVFLVVLRDDGFASPGNLFNIVQQTAPVTVMAVGMVFVLTAGEIDLSIGSVVAISALLAAVVLRDWPWPAGVAVGLGAGAAIGALNGALVAYARLPSFLVTLATMGILAGVARRLTNLQSVPITNDVYNGLFGSGTLFGIPSLILWTVAAVAVGAFVFRETRFGAHVHAVGDSARAARATGIKVLRLRFSVLVLSGMLAALAGLLYAGRLHGARYTLGEADLLTVIAAVIVGGTRLNGGAGSILGALIGSLLMGVLNNGLILMGYQPSDQMIARGLIILVAVALTLREPDR</sequence>
<evidence type="ECO:0000256" key="11">
    <source>
        <dbReference type="SAM" id="Phobius"/>
    </source>
</evidence>
<dbReference type="RefSeq" id="WP_307276829.1">
    <property type="nucleotide sequence ID" value="NZ_JAUSVX010000009.1"/>
</dbReference>
<evidence type="ECO:0000256" key="8">
    <source>
        <dbReference type="ARBA" id="ARBA00023136"/>
    </source>
</evidence>
<protein>
    <recommendedName>
        <fullName evidence="10">Xylose transport system permease protein XylH</fullName>
    </recommendedName>
</protein>
<evidence type="ECO:0000256" key="1">
    <source>
        <dbReference type="ARBA" id="ARBA00004651"/>
    </source>
</evidence>
<dbReference type="Proteomes" id="UP001242480">
    <property type="component" value="Unassembled WGS sequence"/>
</dbReference>
<dbReference type="PANTHER" id="PTHR32196">
    <property type="entry name" value="ABC TRANSPORTER PERMEASE PROTEIN YPHD-RELATED-RELATED"/>
    <property type="match status" value="1"/>
</dbReference>
<gene>
    <name evidence="12" type="ORF">QO011_004548</name>
</gene>
<dbReference type="CDD" id="cd06579">
    <property type="entry name" value="TM_PBP1_transp_AraH_like"/>
    <property type="match status" value="1"/>
</dbReference>
<evidence type="ECO:0000256" key="4">
    <source>
        <dbReference type="ARBA" id="ARBA00022519"/>
    </source>
</evidence>
<accession>A0ABU0JDP8</accession>
<reference evidence="12 13" key="1">
    <citation type="submission" date="2023-07" db="EMBL/GenBank/DDBJ databases">
        <title>Genomic Encyclopedia of Type Strains, Phase IV (KMG-IV): sequencing the most valuable type-strain genomes for metagenomic binning, comparative biology and taxonomic classification.</title>
        <authorList>
            <person name="Goeker M."/>
        </authorList>
    </citation>
    <scope>NUCLEOTIDE SEQUENCE [LARGE SCALE GENOMIC DNA]</scope>
    <source>
        <strain evidence="12 13">DSM 19619</strain>
    </source>
</reference>
<proteinExistence type="predicted"/>
<evidence type="ECO:0000256" key="6">
    <source>
        <dbReference type="ARBA" id="ARBA00022692"/>
    </source>
</evidence>
<name>A0ABU0JDP8_9HYPH</name>
<feature type="transmembrane region" description="Helical" evidence="11">
    <location>
        <begin position="208"/>
        <end position="230"/>
    </location>
</feature>
<comment type="subcellular location">
    <subcellularLocation>
        <location evidence="1">Cell membrane</location>
        <topology evidence="1">Multi-pass membrane protein</topology>
    </subcellularLocation>
</comment>
<keyword evidence="8 11" id="KW-0472">Membrane</keyword>
<evidence type="ECO:0000256" key="7">
    <source>
        <dbReference type="ARBA" id="ARBA00022989"/>
    </source>
</evidence>
<evidence type="ECO:0000256" key="9">
    <source>
        <dbReference type="ARBA" id="ARBA00035611"/>
    </source>
</evidence>
<evidence type="ECO:0000256" key="10">
    <source>
        <dbReference type="ARBA" id="ARBA00035686"/>
    </source>
</evidence>
<feature type="transmembrane region" description="Helical" evidence="11">
    <location>
        <begin position="69"/>
        <end position="87"/>
    </location>
</feature>
<comment type="function">
    <text evidence="9">Part of the binding-protein-dependent transport system for D-xylose. Probably responsible for the translocation of the substrate across the membrane.</text>
</comment>
<evidence type="ECO:0000256" key="5">
    <source>
        <dbReference type="ARBA" id="ARBA00022597"/>
    </source>
</evidence>
<feature type="transmembrane region" description="Helical" evidence="11">
    <location>
        <begin position="42"/>
        <end position="62"/>
    </location>
</feature>
<evidence type="ECO:0000313" key="12">
    <source>
        <dbReference type="EMBL" id="MDQ0471523.1"/>
    </source>
</evidence>
<feature type="transmembrane region" description="Helical" evidence="11">
    <location>
        <begin position="266"/>
        <end position="288"/>
    </location>
</feature>
<dbReference type="Pfam" id="PF02653">
    <property type="entry name" value="BPD_transp_2"/>
    <property type="match status" value="1"/>
</dbReference>
<keyword evidence="3" id="KW-1003">Cell membrane</keyword>
<evidence type="ECO:0000256" key="3">
    <source>
        <dbReference type="ARBA" id="ARBA00022475"/>
    </source>
</evidence>
<comment type="caution">
    <text evidence="12">The sequence shown here is derived from an EMBL/GenBank/DDBJ whole genome shotgun (WGS) entry which is preliminary data.</text>
</comment>
<evidence type="ECO:0000313" key="13">
    <source>
        <dbReference type="Proteomes" id="UP001242480"/>
    </source>
</evidence>
<feature type="transmembrane region" description="Helical" evidence="11">
    <location>
        <begin position="121"/>
        <end position="139"/>
    </location>
</feature>
<keyword evidence="5" id="KW-0762">Sugar transport</keyword>
<feature type="transmembrane region" description="Helical" evidence="11">
    <location>
        <begin position="159"/>
        <end position="181"/>
    </location>
</feature>
<keyword evidence="2" id="KW-0813">Transport</keyword>
<feature type="transmembrane region" description="Helical" evidence="11">
    <location>
        <begin position="12"/>
        <end position="30"/>
    </location>
</feature>
<dbReference type="InterPro" id="IPR001851">
    <property type="entry name" value="ABC_transp_permease"/>
</dbReference>
<keyword evidence="6 11" id="KW-0812">Transmembrane</keyword>
<feature type="transmembrane region" description="Helical" evidence="11">
    <location>
        <begin position="93"/>
        <end position="114"/>
    </location>
</feature>
<keyword evidence="7 11" id="KW-1133">Transmembrane helix</keyword>